<name>A0ABQ2CTQ1_9DEIO</name>
<dbReference type="RefSeq" id="WP_188998584.1">
    <property type="nucleotide sequence ID" value="NZ_BMOD01000001.1"/>
</dbReference>
<dbReference type="InterPro" id="IPR009057">
    <property type="entry name" value="Homeodomain-like_sf"/>
</dbReference>
<evidence type="ECO:0000313" key="7">
    <source>
        <dbReference type="Proteomes" id="UP000632222"/>
    </source>
</evidence>
<dbReference type="InterPro" id="IPR054156">
    <property type="entry name" value="YxaF_TetR_C"/>
</dbReference>
<keyword evidence="7" id="KW-1185">Reference proteome</keyword>
<dbReference type="EMBL" id="BMOD01000001">
    <property type="protein sequence ID" value="GGJ19806.1"/>
    <property type="molecule type" value="Genomic_DNA"/>
</dbReference>
<dbReference type="Pfam" id="PF00440">
    <property type="entry name" value="TetR_N"/>
    <property type="match status" value="1"/>
</dbReference>
<evidence type="ECO:0000259" key="5">
    <source>
        <dbReference type="PROSITE" id="PS50977"/>
    </source>
</evidence>
<keyword evidence="1" id="KW-0805">Transcription regulation</keyword>
<dbReference type="PANTHER" id="PTHR47506">
    <property type="entry name" value="TRANSCRIPTIONAL REGULATORY PROTEIN"/>
    <property type="match status" value="1"/>
</dbReference>
<dbReference type="SUPFAM" id="SSF46689">
    <property type="entry name" value="Homeodomain-like"/>
    <property type="match status" value="1"/>
</dbReference>
<dbReference type="Gene3D" id="1.10.357.10">
    <property type="entry name" value="Tetracycline Repressor, domain 2"/>
    <property type="match status" value="1"/>
</dbReference>
<evidence type="ECO:0000313" key="6">
    <source>
        <dbReference type="EMBL" id="GGJ19806.1"/>
    </source>
</evidence>
<sequence>MSPRKSDARQKLIDTTALLLQKQGYAATGLDQILQTSSAPKGSLYHYFPEGKEQLAADALQQVGAQYSQLFQHALSEHGLMYGFKFILGYFENMLVTSNYTQGCPIASVATTLQPEQTALQEACNQVFDSWLQGISQALKAHNFPEHLAPLILSSLEGALMLCRVQKSTFPLRTTGEALFQMLEAQHAQNR</sequence>
<dbReference type="Pfam" id="PF21993">
    <property type="entry name" value="TetR_C_13_2"/>
    <property type="match status" value="1"/>
</dbReference>
<accession>A0ABQ2CTQ1</accession>
<dbReference type="PROSITE" id="PS50977">
    <property type="entry name" value="HTH_TETR_2"/>
    <property type="match status" value="1"/>
</dbReference>
<keyword evidence="3" id="KW-0804">Transcription</keyword>
<protein>
    <submittedName>
        <fullName evidence="6">TetR family transcriptional regulator</fullName>
    </submittedName>
</protein>
<organism evidence="6 7">
    <name type="scientific">Deinococcus roseus</name>
    <dbReference type="NCBI Taxonomy" id="392414"/>
    <lineage>
        <taxon>Bacteria</taxon>
        <taxon>Thermotogati</taxon>
        <taxon>Deinococcota</taxon>
        <taxon>Deinococci</taxon>
        <taxon>Deinococcales</taxon>
        <taxon>Deinococcaceae</taxon>
        <taxon>Deinococcus</taxon>
    </lineage>
</organism>
<dbReference type="InterPro" id="IPR036271">
    <property type="entry name" value="Tet_transcr_reg_TetR-rel_C_sf"/>
</dbReference>
<gene>
    <name evidence="6" type="ORF">GCM10008938_02440</name>
</gene>
<evidence type="ECO:0000256" key="3">
    <source>
        <dbReference type="ARBA" id="ARBA00023163"/>
    </source>
</evidence>
<evidence type="ECO:0000256" key="1">
    <source>
        <dbReference type="ARBA" id="ARBA00023015"/>
    </source>
</evidence>
<dbReference type="SUPFAM" id="SSF48498">
    <property type="entry name" value="Tetracyclin repressor-like, C-terminal domain"/>
    <property type="match status" value="1"/>
</dbReference>
<dbReference type="InterPro" id="IPR001647">
    <property type="entry name" value="HTH_TetR"/>
</dbReference>
<dbReference type="PANTHER" id="PTHR47506:SF3">
    <property type="entry name" value="HTH-TYPE TRANSCRIPTIONAL REGULATOR LMRA"/>
    <property type="match status" value="1"/>
</dbReference>
<dbReference type="Proteomes" id="UP000632222">
    <property type="component" value="Unassembled WGS sequence"/>
</dbReference>
<proteinExistence type="predicted"/>
<comment type="caution">
    <text evidence="6">The sequence shown here is derived from an EMBL/GenBank/DDBJ whole genome shotgun (WGS) entry which is preliminary data.</text>
</comment>
<feature type="DNA-binding region" description="H-T-H motif" evidence="4">
    <location>
        <begin position="29"/>
        <end position="48"/>
    </location>
</feature>
<reference evidence="7" key="1">
    <citation type="journal article" date="2019" name="Int. J. Syst. Evol. Microbiol.">
        <title>The Global Catalogue of Microorganisms (GCM) 10K type strain sequencing project: providing services to taxonomists for standard genome sequencing and annotation.</title>
        <authorList>
            <consortium name="The Broad Institute Genomics Platform"/>
            <consortium name="The Broad Institute Genome Sequencing Center for Infectious Disease"/>
            <person name="Wu L."/>
            <person name="Ma J."/>
        </authorList>
    </citation>
    <scope>NUCLEOTIDE SEQUENCE [LARGE SCALE GENOMIC DNA]</scope>
    <source>
        <strain evidence="7">JCM 14370</strain>
    </source>
</reference>
<keyword evidence="2 4" id="KW-0238">DNA-binding</keyword>
<feature type="domain" description="HTH tetR-type" evidence="5">
    <location>
        <begin position="6"/>
        <end position="66"/>
    </location>
</feature>
<evidence type="ECO:0000256" key="2">
    <source>
        <dbReference type="ARBA" id="ARBA00023125"/>
    </source>
</evidence>
<evidence type="ECO:0000256" key="4">
    <source>
        <dbReference type="PROSITE-ProRule" id="PRU00335"/>
    </source>
</evidence>